<evidence type="ECO:0000256" key="7">
    <source>
        <dbReference type="SAM" id="Phobius"/>
    </source>
</evidence>
<evidence type="ECO:0000256" key="5">
    <source>
        <dbReference type="ARBA" id="ARBA00022989"/>
    </source>
</evidence>
<comment type="subcellular location">
    <subcellularLocation>
        <location evidence="1">Cell membrane</location>
        <topology evidence="1">Multi-pass membrane protein</topology>
    </subcellularLocation>
</comment>
<accession>A0ABR9RNZ1</accession>
<keyword evidence="4 7" id="KW-0812">Transmembrane</keyword>
<proteinExistence type="predicted"/>
<name>A0ABR9RNZ1_9ACTN</name>
<reference evidence="9 10" key="1">
    <citation type="submission" date="2020-10" db="EMBL/GenBank/DDBJ databases">
        <title>Nocardioides sp. isolated from sludge.</title>
        <authorList>
            <person name="Zhang X."/>
        </authorList>
    </citation>
    <scope>NUCLEOTIDE SEQUENCE [LARGE SCALE GENOMIC DNA]</scope>
    <source>
        <strain evidence="9 10">Y6</strain>
    </source>
</reference>
<dbReference type="PROSITE" id="PS51257">
    <property type="entry name" value="PROKAR_LIPOPROTEIN"/>
    <property type="match status" value="1"/>
</dbReference>
<evidence type="ECO:0000256" key="1">
    <source>
        <dbReference type="ARBA" id="ARBA00004651"/>
    </source>
</evidence>
<comment type="pathway">
    <text evidence="2">Cell wall biogenesis; lipoteichoic acid biosynthesis.</text>
</comment>
<dbReference type="InterPro" id="IPR050448">
    <property type="entry name" value="OpgB/LTA_synthase_biosynth"/>
</dbReference>
<evidence type="ECO:0000259" key="8">
    <source>
        <dbReference type="Pfam" id="PF00884"/>
    </source>
</evidence>
<dbReference type="RefSeq" id="WP_193636603.1">
    <property type="nucleotide sequence ID" value="NZ_JADCSA010000001.1"/>
</dbReference>
<feature type="domain" description="Sulfatase N-terminal" evidence="8">
    <location>
        <begin position="266"/>
        <end position="526"/>
    </location>
</feature>
<keyword evidence="3" id="KW-1003">Cell membrane</keyword>
<feature type="transmembrane region" description="Helical" evidence="7">
    <location>
        <begin position="163"/>
        <end position="183"/>
    </location>
</feature>
<dbReference type="CDD" id="cd16015">
    <property type="entry name" value="LTA_synthase"/>
    <property type="match status" value="1"/>
</dbReference>
<keyword evidence="10" id="KW-1185">Reference proteome</keyword>
<sequence length="621" mass="69186">MQKDEGTLHPSVWRHAAWVLAATLACAVVCDALLAVSLRLEEPQPLTRGPGLIGLGVVWLLLLALYGLAGRLRVVVVGALTVSTALAVLNATRMALLDVPLFLSDVEFLRDPIFMVEMVGLRAVLAAVAGLALLAGALWLLLRRVGRHRPGISREHPHRRWWWAFRGTWVVGFLAFALVASGFNEPFNPLREGYKQSGALWRSWSQADNYRANGFVGGLLYNLPVSPMAQPAGYSEEAMAELAARWRAEAERVNAEADPEVLADTNVVVVLSETMGDPSLIEDVTVQRDVLPTVRSLMERDGGHMMAQFFGSGTSAMEFQVLTGQALGLFRGQIHAPYQQFVTRHSDYPNAAAWLRSLGHRAVAVHPFRSDMYRRPQVYDIFGFEAFRTVDDIEDPERLTRRGYVSDATAYAEVTRHLTESDDPMLVHLVTMQNHLPFTNLYRNPVEVSGDDPDRAATVGQWARGLELTDRALGDFLDELEESDERTIVVHFGDHYPSIFDPGTRDEEGLNLFRTPFFVWDSASSRSIGPQGLVPPTAALPLALRKLGADLPPWFVLLSRVQEEIGTVRHDGIVTPEGERVQEHDLTEAQQELLEDLRLVQYDFSIGERHALDELWYAADE</sequence>
<evidence type="ECO:0000256" key="3">
    <source>
        <dbReference type="ARBA" id="ARBA00022475"/>
    </source>
</evidence>
<evidence type="ECO:0000313" key="10">
    <source>
        <dbReference type="Proteomes" id="UP000756387"/>
    </source>
</evidence>
<dbReference type="Proteomes" id="UP000756387">
    <property type="component" value="Unassembled WGS sequence"/>
</dbReference>
<dbReference type="PANTHER" id="PTHR47371:SF3">
    <property type="entry name" value="PHOSPHOGLYCEROL TRANSFERASE I"/>
    <property type="match status" value="1"/>
</dbReference>
<evidence type="ECO:0000256" key="4">
    <source>
        <dbReference type="ARBA" id="ARBA00022692"/>
    </source>
</evidence>
<organism evidence="9 10">
    <name type="scientific">Nocardioides malaquae</name>
    <dbReference type="NCBI Taxonomy" id="2773426"/>
    <lineage>
        <taxon>Bacteria</taxon>
        <taxon>Bacillati</taxon>
        <taxon>Actinomycetota</taxon>
        <taxon>Actinomycetes</taxon>
        <taxon>Propionibacteriales</taxon>
        <taxon>Nocardioidaceae</taxon>
        <taxon>Nocardioides</taxon>
    </lineage>
</organism>
<dbReference type="Gene3D" id="3.40.720.10">
    <property type="entry name" value="Alkaline Phosphatase, subunit A"/>
    <property type="match status" value="1"/>
</dbReference>
<dbReference type="Pfam" id="PF00884">
    <property type="entry name" value="Sulfatase"/>
    <property type="match status" value="1"/>
</dbReference>
<dbReference type="PANTHER" id="PTHR47371">
    <property type="entry name" value="LIPOTEICHOIC ACID SYNTHASE"/>
    <property type="match status" value="1"/>
</dbReference>
<dbReference type="SUPFAM" id="SSF53649">
    <property type="entry name" value="Alkaline phosphatase-like"/>
    <property type="match status" value="1"/>
</dbReference>
<feature type="transmembrane region" description="Helical" evidence="7">
    <location>
        <begin position="50"/>
        <end position="68"/>
    </location>
</feature>
<evidence type="ECO:0000313" key="9">
    <source>
        <dbReference type="EMBL" id="MBE7323291.1"/>
    </source>
</evidence>
<feature type="transmembrane region" description="Helical" evidence="7">
    <location>
        <begin position="12"/>
        <end position="38"/>
    </location>
</feature>
<dbReference type="EMBL" id="JADCSA010000001">
    <property type="protein sequence ID" value="MBE7323291.1"/>
    <property type="molecule type" value="Genomic_DNA"/>
</dbReference>
<feature type="transmembrane region" description="Helical" evidence="7">
    <location>
        <begin position="123"/>
        <end position="142"/>
    </location>
</feature>
<evidence type="ECO:0000256" key="6">
    <source>
        <dbReference type="ARBA" id="ARBA00023136"/>
    </source>
</evidence>
<keyword evidence="5 7" id="KW-1133">Transmembrane helix</keyword>
<keyword evidence="6 7" id="KW-0472">Membrane</keyword>
<dbReference type="InterPro" id="IPR017850">
    <property type="entry name" value="Alkaline_phosphatase_core_sf"/>
</dbReference>
<feature type="transmembrane region" description="Helical" evidence="7">
    <location>
        <begin position="75"/>
        <end position="103"/>
    </location>
</feature>
<protein>
    <submittedName>
        <fullName evidence="9">LTA synthase family protein</fullName>
    </submittedName>
</protein>
<gene>
    <name evidence="9" type="ORF">IEQ44_01315</name>
</gene>
<comment type="caution">
    <text evidence="9">The sequence shown here is derived from an EMBL/GenBank/DDBJ whole genome shotgun (WGS) entry which is preliminary data.</text>
</comment>
<evidence type="ECO:0000256" key="2">
    <source>
        <dbReference type="ARBA" id="ARBA00004936"/>
    </source>
</evidence>
<dbReference type="InterPro" id="IPR000917">
    <property type="entry name" value="Sulfatase_N"/>
</dbReference>